<dbReference type="OMA" id="ESHYELF"/>
<name>A0A066VRX9_TILAU</name>
<dbReference type="SUPFAM" id="SSF53335">
    <property type="entry name" value="S-adenosyl-L-methionine-dependent methyltransferases"/>
    <property type="match status" value="1"/>
</dbReference>
<dbReference type="InterPro" id="IPR029063">
    <property type="entry name" value="SAM-dependent_MTases_sf"/>
</dbReference>
<dbReference type="Pfam" id="PF10294">
    <property type="entry name" value="Methyltransf_16"/>
    <property type="match status" value="1"/>
</dbReference>
<evidence type="ECO:0000313" key="3">
    <source>
        <dbReference type="Proteomes" id="UP000027361"/>
    </source>
</evidence>
<dbReference type="PANTHER" id="PTHR14614:SF147">
    <property type="entry name" value="S-ADENOSYLMETHIONINE-DEPENDENT METHYLTRANSFERASE OF THE SEVEN BETA-STRAND FAMILY"/>
    <property type="match status" value="1"/>
</dbReference>
<dbReference type="PANTHER" id="PTHR14614">
    <property type="entry name" value="HEPATOCELLULAR CARCINOMA-ASSOCIATED ANTIGEN"/>
    <property type="match status" value="1"/>
</dbReference>
<dbReference type="InterPro" id="IPR019410">
    <property type="entry name" value="Methyltransf_16"/>
</dbReference>
<accession>A0A066VRX9</accession>
<evidence type="ECO:0008006" key="4">
    <source>
        <dbReference type="Google" id="ProtNLM"/>
    </source>
</evidence>
<dbReference type="HOGENOM" id="CLU_030437_1_0_1"/>
<dbReference type="RefSeq" id="XP_013241675.1">
    <property type="nucleotide sequence ID" value="XM_013386221.1"/>
</dbReference>
<evidence type="ECO:0000313" key="2">
    <source>
        <dbReference type="EMBL" id="KDN41320.1"/>
    </source>
</evidence>
<gene>
    <name evidence="2" type="ORF">K437DRAFT_258307</name>
</gene>
<proteinExistence type="predicted"/>
<feature type="region of interest" description="Disordered" evidence="1">
    <location>
        <begin position="148"/>
        <end position="187"/>
    </location>
</feature>
<dbReference type="GO" id="GO:0008757">
    <property type="term" value="F:S-adenosylmethionine-dependent methyltransferase activity"/>
    <property type="evidence" value="ECO:0007669"/>
    <property type="project" value="UniProtKB-ARBA"/>
</dbReference>
<dbReference type="Proteomes" id="UP000027361">
    <property type="component" value="Unassembled WGS sequence"/>
</dbReference>
<dbReference type="GeneID" id="25264939"/>
<organism evidence="2 3">
    <name type="scientific">Tilletiaria anomala (strain ATCC 24038 / CBS 436.72 / UBC 951)</name>
    <dbReference type="NCBI Taxonomy" id="1037660"/>
    <lineage>
        <taxon>Eukaryota</taxon>
        <taxon>Fungi</taxon>
        <taxon>Dikarya</taxon>
        <taxon>Basidiomycota</taxon>
        <taxon>Ustilaginomycotina</taxon>
        <taxon>Exobasidiomycetes</taxon>
        <taxon>Georgefischeriales</taxon>
        <taxon>Tilletiariaceae</taxon>
        <taxon>Tilletiaria</taxon>
    </lineage>
</organism>
<dbReference type="OrthoDB" id="433955at2759"/>
<comment type="caution">
    <text evidence="2">The sequence shown here is derived from an EMBL/GenBank/DDBJ whole genome shotgun (WGS) entry which is preliminary data.</text>
</comment>
<protein>
    <recommendedName>
        <fullName evidence="4">S-adenosyl-L-methionine-dependent methyltransferase</fullName>
    </recommendedName>
</protein>
<dbReference type="Gene3D" id="3.40.50.150">
    <property type="entry name" value="Vaccinia Virus protein VP39"/>
    <property type="match status" value="1"/>
</dbReference>
<dbReference type="STRING" id="1037660.A0A066VRX9"/>
<evidence type="ECO:0000256" key="1">
    <source>
        <dbReference type="SAM" id="MobiDB-lite"/>
    </source>
</evidence>
<sequence length="442" mass="48842">MPDQENLFNPTSFLPPLRRVPAFAALQQGLRLVTKLYASASPSESLNLEHFGKAASGRSSTEQLQDAFDAARRDEIEKRFALDWCLRIIASDLTWLSEGEAQTAQDVASSVIAAEAALAEAGPLERLFRFPLDSPTIEINIRDAPLPISKRDSTESVAGSRDSASEDEEEPDGYHTPRSNRHISSRKQNAATAVGVQTWGSASILCDLFARHADDVFAGLDLPAPSMQKPFRILELGSGTGLVGLFAASLAQRARLQPVEVCLTDYHEKVLENLQHNIGLNCNAHQTASVGSAVLDWRDVHDVIQQRQRRSPSPSSQSSWWSNAQAAFSLILAADVIYSPEHPAWLLSNLRFFLSHQPHSRAHIMCPIRLNGRFGEWNLLQIADRVFGQAHESNIHTANPEPGASESAEKEVVLLQRTELPKIKGIGREDESGYVYWVFGRR</sequence>
<keyword evidence="3" id="KW-1185">Reference proteome</keyword>
<dbReference type="EMBL" id="JMSN01000081">
    <property type="protein sequence ID" value="KDN41320.1"/>
    <property type="molecule type" value="Genomic_DNA"/>
</dbReference>
<reference evidence="2 3" key="1">
    <citation type="submission" date="2014-05" db="EMBL/GenBank/DDBJ databases">
        <title>Draft genome sequence of a rare smut relative, Tilletiaria anomala UBC 951.</title>
        <authorList>
            <consortium name="DOE Joint Genome Institute"/>
            <person name="Toome M."/>
            <person name="Kuo A."/>
            <person name="Henrissat B."/>
            <person name="Lipzen A."/>
            <person name="Tritt A."/>
            <person name="Yoshinaga Y."/>
            <person name="Zane M."/>
            <person name="Barry K."/>
            <person name="Grigoriev I.V."/>
            <person name="Spatafora J.W."/>
            <person name="Aimea M.C."/>
        </authorList>
    </citation>
    <scope>NUCLEOTIDE SEQUENCE [LARGE SCALE GENOMIC DNA]</scope>
    <source>
        <strain evidence="2 3">UBC 951</strain>
    </source>
</reference>
<dbReference type="AlphaFoldDB" id="A0A066VRX9"/>
<dbReference type="InParanoid" id="A0A066VRX9"/>